<dbReference type="Proteomes" id="UP000295164">
    <property type="component" value="Unassembled WGS sequence"/>
</dbReference>
<reference evidence="1 2" key="1">
    <citation type="submission" date="2019-03" db="EMBL/GenBank/DDBJ databases">
        <authorList>
            <person name="Kim M.K.M."/>
        </authorList>
    </citation>
    <scope>NUCLEOTIDE SEQUENCE [LARGE SCALE GENOMIC DNA]</scope>
    <source>
        <strain evidence="1 2">17J68-15</strain>
    </source>
</reference>
<gene>
    <name evidence="1" type="ORF">E0486_01685</name>
</gene>
<name>A0A4V2WN71_9BACT</name>
<evidence type="ECO:0000313" key="1">
    <source>
        <dbReference type="EMBL" id="TCZ74362.1"/>
    </source>
</evidence>
<dbReference type="OrthoDB" id="1183972at2"/>
<evidence type="ECO:0000313" key="2">
    <source>
        <dbReference type="Proteomes" id="UP000295164"/>
    </source>
</evidence>
<comment type="caution">
    <text evidence="1">The sequence shown here is derived from an EMBL/GenBank/DDBJ whole genome shotgun (WGS) entry which is preliminary data.</text>
</comment>
<keyword evidence="2" id="KW-1185">Reference proteome</keyword>
<dbReference type="EMBL" id="SKFH01000002">
    <property type="protein sequence ID" value="TCZ74362.1"/>
    <property type="molecule type" value="Genomic_DNA"/>
</dbReference>
<organism evidence="1 2">
    <name type="scientific">Flaviaesturariibacter aridisoli</name>
    <dbReference type="NCBI Taxonomy" id="2545761"/>
    <lineage>
        <taxon>Bacteria</taxon>
        <taxon>Pseudomonadati</taxon>
        <taxon>Bacteroidota</taxon>
        <taxon>Chitinophagia</taxon>
        <taxon>Chitinophagales</taxon>
        <taxon>Chitinophagaceae</taxon>
        <taxon>Flaviaestuariibacter</taxon>
    </lineage>
</organism>
<proteinExistence type="predicted"/>
<accession>A0A4V2WN71</accession>
<sequence length="477" mass="50386">MLIPAKAAAGSETYQQFLLEQTAATSTSPDAFKLVPFNGYYTWDEVPGAFIAVDTNFVFKGTSEASFQQVDLLFSLDGKSCQRVPFTGTFDGTTLMQSDTPFGNVCATFTRNNTVSKADPTTAVVATLCLSIGEPDTEHFRSITATTYNNPIGYDAFKGTYYDVKAAGKPAALQICDGYQVLFDGGSGAPLAPIQAWVYNMNMYFFYFDMPGGSGRLIMGAGAVDGLICNNMTITAPSLTQRILQTIADPPQPAITTPNPASPALMQFSGYYPVSGKGLSPNAFLCVLGQYVCLEGSAPAYSATIGYSADGSSSIGFMVDTTMEFSGDTLRFAGSGTIPALQLTFTRQYVPGQASLVSITGSIGDTELTGFTLFNPVPLTAFGGVPMTSSSTQEKLTINSPVHITHDTGNQDANGKEIIYDYGTFVYAPLMYILVTTGLNDKPSITLSLGTNGANGNACIVIQDGGKVVTSVYSIPG</sequence>
<protein>
    <submittedName>
        <fullName evidence="1">Uncharacterized protein</fullName>
    </submittedName>
</protein>
<dbReference type="AlphaFoldDB" id="A0A4V2WN71"/>
<dbReference type="RefSeq" id="WP_131850408.1">
    <property type="nucleotide sequence ID" value="NZ_SKFH01000002.1"/>
</dbReference>